<proteinExistence type="predicted"/>
<accession>A0A9N9IFC7</accession>
<reference evidence="1" key="1">
    <citation type="submission" date="2021-06" db="EMBL/GenBank/DDBJ databases">
        <authorList>
            <person name="Kallberg Y."/>
            <person name="Tangrot J."/>
            <person name="Rosling A."/>
        </authorList>
    </citation>
    <scope>NUCLEOTIDE SEQUENCE</scope>
    <source>
        <strain evidence="1">FL130A</strain>
    </source>
</reference>
<evidence type="ECO:0000313" key="1">
    <source>
        <dbReference type="EMBL" id="CAG8733388.1"/>
    </source>
</evidence>
<organism evidence="1 2">
    <name type="scientific">Ambispora leptoticha</name>
    <dbReference type="NCBI Taxonomy" id="144679"/>
    <lineage>
        <taxon>Eukaryota</taxon>
        <taxon>Fungi</taxon>
        <taxon>Fungi incertae sedis</taxon>
        <taxon>Mucoromycota</taxon>
        <taxon>Glomeromycotina</taxon>
        <taxon>Glomeromycetes</taxon>
        <taxon>Archaeosporales</taxon>
        <taxon>Ambisporaceae</taxon>
        <taxon>Ambispora</taxon>
    </lineage>
</organism>
<gene>
    <name evidence="1" type="ORF">ALEPTO_LOCUS12701</name>
</gene>
<name>A0A9N9IFC7_9GLOM</name>
<dbReference type="AlphaFoldDB" id="A0A9N9IFC7"/>
<protein>
    <submittedName>
        <fullName evidence="1">4210_t:CDS:1</fullName>
    </submittedName>
</protein>
<sequence>IPSSDPDPIGNLHSGQNHYLRDRCPHPLPATDPIICDPNLPEWLLLLTHSPGILPPFTSPILSLLEYSLVASRATSILSYLQLVCPGYKALGSRPNCGLWSVILPILVFDIFYQFLVYKPDLYNCTTSP</sequence>
<evidence type="ECO:0000313" key="2">
    <source>
        <dbReference type="Proteomes" id="UP000789508"/>
    </source>
</evidence>
<feature type="non-terminal residue" evidence="1">
    <location>
        <position position="129"/>
    </location>
</feature>
<feature type="non-terminal residue" evidence="1">
    <location>
        <position position="1"/>
    </location>
</feature>
<dbReference type="EMBL" id="CAJVPS010031548">
    <property type="protein sequence ID" value="CAG8733388.1"/>
    <property type="molecule type" value="Genomic_DNA"/>
</dbReference>
<comment type="caution">
    <text evidence="1">The sequence shown here is derived from an EMBL/GenBank/DDBJ whole genome shotgun (WGS) entry which is preliminary data.</text>
</comment>
<keyword evidence="2" id="KW-1185">Reference proteome</keyword>
<dbReference type="Proteomes" id="UP000789508">
    <property type="component" value="Unassembled WGS sequence"/>
</dbReference>